<reference evidence="1" key="1">
    <citation type="submission" date="2018-05" db="EMBL/GenBank/DDBJ databases">
        <authorList>
            <person name="Lanie J.A."/>
            <person name="Ng W.-L."/>
            <person name="Kazmierczak K.M."/>
            <person name="Andrzejewski T.M."/>
            <person name="Davidsen T.M."/>
            <person name="Wayne K.J."/>
            <person name="Tettelin H."/>
            <person name="Glass J.I."/>
            <person name="Rusch D."/>
            <person name="Podicherti R."/>
            <person name="Tsui H.-C.T."/>
            <person name="Winkler M.E."/>
        </authorList>
    </citation>
    <scope>NUCLEOTIDE SEQUENCE</scope>
</reference>
<gene>
    <name evidence="1" type="ORF">METZ01_LOCUS133160</name>
</gene>
<sequence length="30" mass="3332">MVLPPGFEPGCSAREAEMMGRTTLQELPWP</sequence>
<organism evidence="1">
    <name type="scientific">marine metagenome</name>
    <dbReference type="NCBI Taxonomy" id="408172"/>
    <lineage>
        <taxon>unclassified sequences</taxon>
        <taxon>metagenomes</taxon>
        <taxon>ecological metagenomes</taxon>
    </lineage>
</organism>
<protein>
    <submittedName>
        <fullName evidence="1">Uncharacterized protein</fullName>
    </submittedName>
</protein>
<dbReference type="EMBL" id="UINC01019017">
    <property type="protein sequence ID" value="SVA80306.1"/>
    <property type="molecule type" value="Genomic_DNA"/>
</dbReference>
<dbReference type="AlphaFoldDB" id="A0A381YTE2"/>
<accession>A0A381YTE2</accession>
<evidence type="ECO:0000313" key="1">
    <source>
        <dbReference type="EMBL" id="SVA80306.1"/>
    </source>
</evidence>
<name>A0A381YTE2_9ZZZZ</name>
<proteinExistence type="predicted"/>